<organism evidence="2 3">
    <name type="scientific">Vescimonas coprocola</name>
    <dbReference type="NCBI Taxonomy" id="2714355"/>
    <lineage>
        <taxon>Bacteria</taxon>
        <taxon>Bacillati</taxon>
        <taxon>Bacillota</taxon>
        <taxon>Clostridia</taxon>
        <taxon>Eubacteriales</taxon>
        <taxon>Oscillospiraceae</taxon>
        <taxon>Vescimonas</taxon>
    </lineage>
</organism>
<protein>
    <submittedName>
        <fullName evidence="2">Uncharacterized protein</fullName>
    </submittedName>
</protein>
<keyword evidence="3" id="KW-1185">Reference proteome</keyword>
<keyword evidence="1" id="KW-0472">Membrane</keyword>
<accession>A0A810Q842</accession>
<reference evidence="2" key="1">
    <citation type="submission" date="2020-09" db="EMBL/GenBank/DDBJ databases">
        <title>New species isolated from human feces.</title>
        <authorList>
            <person name="Kitahara M."/>
            <person name="Shigeno Y."/>
            <person name="Shime M."/>
            <person name="Matsumoto Y."/>
            <person name="Nakamura S."/>
            <person name="Motooka D."/>
            <person name="Fukuoka S."/>
            <person name="Nishikawa H."/>
            <person name="Benno Y."/>
        </authorList>
    </citation>
    <scope>NUCLEOTIDE SEQUENCE</scope>
    <source>
        <strain evidence="2">MM50</strain>
    </source>
</reference>
<dbReference type="AlphaFoldDB" id="A0A810Q842"/>
<gene>
    <name evidence="2" type="ORF">MM50RIKEN_05260</name>
</gene>
<name>A0A810Q842_9FIRM</name>
<evidence type="ECO:0000313" key="2">
    <source>
        <dbReference type="EMBL" id="BCK80763.1"/>
    </source>
</evidence>
<proteinExistence type="predicted"/>
<feature type="transmembrane region" description="Helical" evidence="1">
    <location>
        <begin position="21"/>
        <end position="39"/>
    </location>
</feature>
<sequence>MDSFSFIIASRSSKEATDMKGYFVSGGYMGLVGGSYQLFATESDYLEYLAD</sequence>
<keyword evidence="1" id="KW-1133">Transmembrane helix</keyword>
<keyword evidence="1" id="KW-0812">Transmembrane</keyword>
<evidence type="ECO:0000256" key="1">
    <source>
        <dbReference type="SAM" id="Phobius"/>
    </source>
</evidence>
<evidence type="ECO:0000313" key="3">
    <source>
        <dbReference type="Proteomes" id="UP000681035"/>
    </source>
</evidence>
<dbReference type="KEGG" id="vcop:MM50RIKEN_05260"/>
<dbReference type="EMBL" id="AP023418">
    <property type="protein sequence ID" value="BCK80763.1"/>
    <property type="molecule type" value="Genomic_DNA"/>
</dbReference>
<dbReference type="Proteomes" id="UP000681035">
    <property type="component" value="Chromosome"/>
</dbReference>